<dbReference type="EMBL" id="CP048020">
    <property type="protein sequence ID" value="QHX43671.1"/>
    <property type="molecule type" value="Genomic_DNA"/>
</dbReference>
<dbReference type="InterPro" id="IPR036804">
    <property type="entry name" value="CheR_N_sf"/>
</dbReference>
<accession>A0A6P1Y1R2</accession>
<dbReference type="InterPro" id="IPR026024">
    <property type="entry name" value="Chemotaxis_MeTrfase_CheR"/>
</dbReference>
<reference evidence="7 8" key="1">
    <citation type="submission" date="2020-01" db="EMBL/GenBank/DDBJ databases">
        <title>Complete genome sequence of a human oral phylogroup 1 Treponema sp. strain ATCC 700766, originally isolated from periodontitis dental plaque.</title>
        <authorList>
            <person name="Chan Y."/>
            <person name="Huo Y.-B."/>
            <person name="Yu X.-L."/>
            <person name="Zeng H."/>
            <person name="Leung W.-K."/>
            <person name="Watt R.M."/>
        </authorList>
    </citation>
    <scope>NUCLEOTIDE SEQUENCE [LARGE SCALE GENOMIC DNA]</scope>
    <source>
        <strain evidence="7 8">OMZ 804</strain>
    </source>
</reference>
<dbReference type="SMART" id="SM00138">
    <property type="entry name" value="MeTrc"/>
    <property type="match status" value="1"/>
</dbReference>
<dbReference type="InterPro" id="IPR000780">
    <property type="entry name" value="CheR_MeTrfase"/>
</dbReference>
<dbReference type="PANTHER" id="PTHR24422">
    <property type="entry name" value="CHEMOTAXIS PROTEIN METHYLTRANSFERASE"/>
    <property type="match status" value="1"/>
</dbReference>
<dbReference type="PIRSF" id="PIRSF000410">
    <property type="entry name" value="CheR"/>
    <property type="match status" value="1"/>
</dbReference>
<feature type="domain" description="CheR-type methyltransferase" evidence="6">
    <location>
        <begin position="1"/>
        <end position="258"/>
    </location>
</feature>
<dbReference type="PROSITE" id="PS50123">
    <property type="entry name" value="CHER"/>
    <property type="match status" value="1"/>
</dbReference>
<comment type="catalytic activity">
    <reaction evidence="1">
        <text>L-glutamyl-[protein] + S-adenosyl-L-methionine = [protein]-L-glutamate 5-O-methyl ester + S-adenosyl-L-homocysteine</text>
        <dbReference type="Rhea" id="RHEA:24452"/>
        <dbReference type="Rhea" id="RHEA-COMP:10208"/>
        <dbReference type="Rhea" id="RHEA-COMP:10311"/>
        <dbReference type="ChEBI" id="CHEBI:29973"/>
        <dbReference type="ChEBI" id="CHEBI:57856"/>
        <dbReference type="ChEBI" id="CHEBI:59789"/>
        <dbReference type="ChEBI" id="CHEBI:82795"/>
        <dbReference type="EC" id="2.1.1.80"/>
    </reaction>
</comment>
<dbReference type="SUPFAM" id="SSF47757">
    <property type="entry name" value="Chemotaxis receptor methyltransferase CheR, N-terminal domain"/>
    <property type="match status" value="1"/>
</dbReference>
<dbReference type="InterPro" id="IPR029063">
    <property type="entry name" value="SAM-dependent_MTases_sf"/>
</dbReference>
<proteinExistence type="predicted"/>
<dbReference type="RefSeq" id="WP_162663985.1">
    <property type="nucleotide sequence ID" value="NZ_CP048020.1"/>
</dbReference>
<dbReference type="InterPro" id="IPR022642">
    <property type="entry name" value="CheR_C"/>
</dbReference>
<evidence type="ECO:0000256" key="3">
    <source>
        <dbReference type="ARBA" id="ARBA00022603"/>
    </source>
</evidence>
<evidence type="ECO:0000256" key="1">
    <source>
        <dbReference type="ARBA" id="ARBA00001541"/>
    </source>
</evidence>
<protein>
    <recommendedName>
        <fullName evidence="2">protein-glutamate O-methyltransferase</fullName>
        <ecNumber evidence="2">2.1.1.80</ecNumber>
    </recommendedName>
</protein>
<dbReference type="EC" id="2.1.1.80" evidence="2"/>
<gene>
    <name evidence="7" type="ORF">GWP43_09730</name>
</gene>
<name>A0A6P1Y1R2_9SPIR</name>
<dbReference type="GO" id="GO:0032259">
    <property type="term" value="P:methylation"/>
    <property type="evidence" value="ECO:0007669"/>
    <property type="project" value="UniProtKB-KW"/>
</dbReference>
<evidence type="ECO:0000256" key="4">
    <source>
        <dbReference type="ARBA" id="ARBA00022679"/>
    </source>
</evidence>
<dbReference type="GO" id="GO:0008983">
    <property type="term" value="F:protein-glutamate O-methyltransferase activity"/>
    <property type="evidence" value="ECO:0007669"/>
    <property type="project" value="UniProtKB-EC"/>
</dbReference>
<keyword evidence="5" id="KW-0949">S-adenosyl-L-methionine</keyword>
<dbReference type="KEGG" id="trz:GWP43_09730"/>
<dbReference type="InterPro" id="IPR022641">
    <property type="entry name" value="CheR_N"/>
</dbReference>
<dbReference type="InterPro" id="IPR050903">
    <property type="entry name" value="Bact_Chemotaxis_MeTrfase"/>
</dbReference>
<organism evidence="7 8">
    <name type="scientific">Treponema vincentii</name>
    <dbReference type="NCBI Taxonomy" id="69710"/>
    <lineage>
        <taxon>Bacteria</taxon>
        <taxon>Pseudomonadati</taxon>
        <taxon>Spirochaetota</taxon>
        <taxon>Spirochaetia</taxon>
        <taxon>Spirochaetales</taxon>
        <taxon>Treponemataceae</taxon>
        <taxon>Treponema</taxon>
    </lineage>
</organism>
<dbReference type="Pfam" id="PF01739">
    <property type="entry name" value="CheR"/>
    <property type="match status" value="1"/>
</dbReference>
<dbReference type="AlphaFoldDB" id="A0A6P1Y1R2"/>
<dbReference type="SUPFAM" id="SSF53335">
    <property type="entry name" value="S-adenosyl-L-methionine-dependent methyltransferases"/>
    <property type="match status" value="1"/>
</dbReference>
<dbReference type="Pfam" id="PF03705">
    <property type="entry name" value="CheR_N"/>
    <property type="match status" value="1"/>
</dbReference>
<dbReference type="PRINTS" id="PR00996">
    <property type="entry name" value="CHERMTFRASE"/>
</dbReference>
<dbReference type="Proteomes" id="UP000464374">
    <property type="component" value="Chromosome"/>
</dbReference>
<keyword evidence="4 7" id="KW-0808">Transferase</keyword>
<evidence type="ECO:0000313" key="7">
    <source>
        <dbReference type="EMBL" id="QHX43671.1"/>
    </source>
</evidence>
<evidence type="ECO:0000259" key="6">
    <source>
        <dbReference type="PROSITE" id="PS50123"/>
    </source>
</evidence>
<evidence type="ECO:0000256" key="2">
    <source>
        <dbReference type="ARBA" id="ARBA00012534"/>
    </source>
</evidence>
<sequence length="272" mass="31680">MAEFLSDRNFELFKDLIYNESGITFSVTNRSILESRLKDRLRENKMDDIDAYYKILTSNKEELKIMLDSVTTNLTRFFRNQPHFDALIHYVIPEIIKIKQAAGQKQIHIWSAGCSTGEEPYTIAMVMKRHLPPGFTADIIASDLSFKSLVVGKQGFYPENRVVGIPDDYLAQYLTKQGNGYQMNPEIMQMVKFDYHNLKHDANRNNIDILFCRNVIIYFDEPAQQAVINRFWDAMAPHSFLFIGHSESLFGMDTKFEFLKTQWACLYQKNVK</sequence>
<keyword evidence="3 7" id="KW-0489">Methyltransferase</keyword>
<dbReference type="Gene3D" id="1.10.155.10">
    <property type="entry name" value="Chemotaxis receptor methyltransferase CheR, N-terminal domain"/>
    <property type="match status" value="1"/>
</dbReference>
<evidence type="ECO:0000256" key="5">
    <source>
        <dbReference type="ARBA" id="ARBA00022691"/>
    </source>
</evidence>
<dbReference type="Gene3D" id="3.40.50.150">
    <property type="entry name" value="Vaccinia Virus protein VP39"/>
    <property type="match status" value="1"/>
</dbReference>
<dbReference type="PANTHER" id="PTHR24422:SF10">
    <property type="entry name" value="CHEMOTAXIS PROTEIN METHYLTRANSFERASE 2"/>
    <property type="match status" value="1"/>
</dbReference>
<evidence type="ECO:0000313" key="8">
    <source>
        <dbReference type="Proteomes" id="UP000464374"/>
    </source>
</evidence>